<dbReference type="Proteomes" id="UP000030136">
    <property type="component" value="Unassembled WGS sequence"/>
</dbReference>
<evidence type="ECO:0000256" key="2">
    <source>
        <dbReference type="ARBA" id="ARBA00007261"/>
    </source>
</evidence>
<dbReference type="Gene3D" id="3.30.830.10">
    <property type="entry name" value="Metalloenzyme, LuxS/M16 peptidase-like"/>
    <property type="match status" value="4"/>
</dbReference>
<dbReference type="InterPro" id="IPR011765">
    <property type="entry name" value="Pept_M16_N"/>
</dbReference>
<evidence type="ECO:0000256" key="1">
    <source>
        <dbReference type="ARBA" id="ARBA00001947"/>
    </source>
</evidence>
<comment type="caution">
    <text evidence="12">The sequence shown here is derived from an EMBL/GenBank/DDBJ whole genome shotgun (WGS) entry which is preliminary data.</text>
</comment>
<feature type="chain" id="PRO_5044324125" evidence="9">
    <location>
        <begin position="25"/>
        <end position="954"/>
    </location>
</feature>
<dbReference type="RefSeq" id="WP_036887405.1">
    <property type="nucleotide sequence ID" value="NZ_JQJB01000003.1"/>
</dbReference>
<evidence type="ECO:0000256" key="6">
    <source>
        <dbReference type="ARBA" id="ARBA00022833"/>
    </source>
</evidence>
<dbReference type="InterPro" id="IPR001431">
    <property type="entry name" value="Pept_M16_Zn_BS"/>
</dbReference>
<dbReference type="Pfam" id="PF00675">
    <property type="entry name" value="Peptidase_M16"/>
    <property type="match status" value="1"/>
</dbReference>
<proteinExistence type="inferred from homology"/>
<feature type="signal peptide" evidence="9">
    <location>
        <begin position="1"/>
        <end position="24"/>
    </location>
</feature>
<comment type="similarity">
    <text evidence="2 8">Belongs to the peptidase M16 family.</text>
</comment>
<evidence type="ECO:0000259" key="11">
    <source>
        <dbReference type="Pfam" id="PF05193"/>
    </source>
</evidence>
<dbReference type="GO" id="GO:0006508">
    <property type="term" value="P:proteolysis"/>
    <property type="evidence" value="ECO:0007669"/>
    <property type="project" value="UniProtKB-KW"/>
</dbReference>
<dbReference type="PROSITE" id="PS00143">
    <property type="entry name" value="INSULINASE"/>
    <property type="match status" value="1"/>
</dbReference>
<keyword evidence="9" id="KW-0732">Signal</keyword>
<comment type="cofactor">
    <cofactor evidence="1">
        <name>Zn(2+)</name>
        <dbReference type="ChEBI" id="CHEBI:29105"/>
    </cofactor>
</comment>
<organism evidence="12 13">
    <name type="scientific">Porphyromonas crevioricanis</name>
    <dbReference type="NCBI Taxonomy" id="393921"/>
    <lineage>
        <taxon>Bacteria</taxon>
        <taxon>Pseudomonadati</taxon>
        <taxon>Bacteroidota</taxon>
        <taxon>Bacteroidia</taxon>
        <taxon>Bacteroidales</taxon>
        <taxon>Porphyromonadaceae</taxon>
        <taxon>Porphyromonas</taxon>
    </lineage>
</organism>
<dbReference type="AlphaFoldDB" id="A0AB34PIX6"/>
<evidence type="ECO:0000256" key="3">
    <source>
        <dbReference type="ARBA" id="ARBA00022670"/>
    </source>
</evidence>
<protein>
    <submittedName>
        <fullName evidence="12">Peptidase M16</fullName>
    </submittedName>
</protein>
<dbReference type="GO" id="GO:0046872">
    <property type="term" value="F:metal ion binding"/>
    <property type="evidence" value="ECO:0007669"/>
    <property type="project" value="UniProtKB-KW"/>
</dbReference>
<evidence type="ECO:0000256" key="5">
    <source>
        <dbReference type="ARBA" id="ARBA00022801"/>
    </source>
</evidence>
<keyword evidence="6" id="KW-0862">Zinc</keyword>
<evidence type="ECO:0000256" key="8">
    <source>
        <dbReference type="RuleBase" id="RU004447"/>
    </source>
</evidence>
<dbReference type="InterPro" id="IPR050626">
    <property type="entry name" value="Peptidase_M16"/>
</dbReference>
<accession>A0AB34PIX6</accession>
<feature type="domain" description="Peptidase M16 C-terminal" evidence="11">
    <location>
        <begin position="209"/>
        <end position="396"/>
    </location>
</feature>
<gene>
    <name evidence="12" type="ORF">HQ38_07130</name>
</gene>
<evidence type="ECO:0000313" key="12">
    <source>
        <dbReference type="EMBL" id="KGN93976.1"/>
    </source>
</evidence>
<keyword evidence="3" id="KW-0645">Protease</keyword>
<name>A0AB34PIX6_9PORP</name>
<dbReference type="PANTHER" id="PTHR43690">
    <property type="entry name" value="NARDILYSIN"/>
    <property type="match status" value="1"/>
</dbReference>
<evidence type="ECO:0000256" key="7">
    <source>
        <dbReference type="ARBA" id="ARBA00023049"/>
    </source>
</evidence>
<evidence type="ECO:0000259" key="10">
    <source>
        <dbReference type="Pfam" id="PF00675"/>
    </source>
</evidence>
<reference evidence="12 13" key="1">
    <citation type="submission" date="2014-08" db="EMBL/GenBank/DDBJ databases">
        <title>Porphyromonas crevioricanis strain:COT-253_OH1447 Genome sequencing.</title>
        <authorList>
            <person name="Wallis C."/>
            <person name="Deusch O."/>
            <person name="O'Flynn C."/>
            <person name="Davis I."/>
            <person name="Jospin G."/>
            <person name="Darling A.E."/>
            <person name="Coil D.A."/>
            <person name="Alexiev A."/>
            <person name="Horsfall A."/>
            <person name="Kirkwood N."/>
            <person name="Harris S."/>
            <person name="Eisen J.A."/>
        </authorList>
    </citation>
    <scope>NUCLEOTIDE SEQUENCE [LARGE SCALE GENOMIC DNA]</scope>
    <source>
        <strain evidence="13">COT-253 OH1447</strain>
    </source>
</reference>
<evidence type="ECO:0000313" key="13">
    <source>
        <dbReference type="Proteomes" id="UP000030136"/>
    </source>
</evidence>
<dbReference type="PANTHER" id="PTHR43690:SF34">
    <property type="entry name" value="ZINC PROTEASE PQQL-LIKE"/>
    <property type="match status" value="1"/>
</dbReference>
<sequence>MNLRKVFLVFALALSAVLPVSLSAQQMQPLPIDTAVRYGKLPNGLTYIVRHNANPQKRANYYIAQTVGSILEEDNQAGLAHFLEHMAFNGTKNFPGKNLISFLERIGCRFGADLNAYTAFDETVYTIMDAPTQDINVVDSCLLIMHDWSNNITLDGKEIDEERGVIHEEWRTRDNGDMRAMTYTLEKAFPNNKYGKRMPIGTMEVVDNFPHEDLRAYYKKWYRPDQQCVIVVGDIDPDYVVKKLTEIFADIKAPENAAERYYVEVEDNEEPISIIATDPEVTSTRVQIMYKRDIMPREMKATVAGFMLNYLNRIASSIINERFMEMMMKPNAPFLQAGAYQGPYMTIAKTKDALNFIAIARENEVKKSLDALVAEIMRIKKFGFTAAEYDRARTNLIKSFENSYNERGKRTNGSYTEEYKSFFIDGGYIPGIETEYEMIKMMAPQLPLELVNNAIKEYISVDKNVVLTVTGPKKDGITYPTEAELTEMYKQATKQDVEAPKEEVSDTNLMERAPKGGKIAGVKKNQMYGATEVKLKNGVTVYLKTTDYKDDEVQLYAVKKGGSSLYGEKDALNVKVVNDVLDLGGLGKFDAIALQKALTGRSVDVSASVDLHEDKISGSSTVKDFETMMQLVYLTFTDMREDQDAYEAHKQRQVERIKSVKTNPLYSLRDTIAYVFYNNNPIIKPLNEEDYEKIDYKRVMQIARERYANANGMQFFFVGNIDEATMIPLIEKYIGALPSNKKQTPKTNEDKKLTLRKGKMDLFYKKDMDTPMAQIYDMIHAQMPYNLKNVLVMDALVAVLDQCYTASIREAEGGAYSVGVTGEVQFDPMNEAYILVNFPTDPARADEMNKLVYVELDNIANNGPKKEYLDKTLVNMRKSYEENLRKNAYWLYNLKRYYTRGADWAGIYLDTLNSITTTDLQNFVKEFMKQDNRLQVRLSSTKTEAEKAANQPAK</sequence>
<feature type="domain" description="Peptidase M16 N-terminal" evidence="10">
    <location>
        <begin position="49"/>
        <end position="177"/>
    </location>
</feature>
<dbReference type="Pfam" id="PF05193">
    <property type="entry name" value="Peptidase_M16_C"/>
    <property type="match status" value="2"/>
</dbReference>
<feature type="domain" description="Peptidase M16 C-terminal" evidence="11">
    <location>
        <begin position="705"/>
        <end position="872"/>
    </location>
</feature>
<evidence type="ECO:0000256" key="4">
    <source>
        <dbReference type="ARBA" id="ARBA00022723"/>
    </source>
</evidence>
<dbReference type="EMBL" id="JQJC01000021">
    <property type="protein sequence ID" value="KGN93976.1"/>
    <property type="molecule type" value="Genomic_DNA"/>
</dbReference>
<keyword evidence="5" id="KW-0378">Hydrolase</keyword>
<dbReference type="InterPro" id="IPR007863">
    <property type="entry name" value="Peptidase_M16_C"/>
</dbReference>
<evidence type="ECO:0000256" key="9">
    <source>
        <dbReference type="SAM" id="SignalP"/>
    </source>
</evidence>
<keyword evidence="4" id="KW-0479">Metal-binding</keyword>
<keyword evidence="7" id="KW-0482">Metalloprotease</keyword>
<dbReference type="GO" id="GO:0004222">
    <property type="term" value="F:metalloendopeptidase activity"/>
    <property type="evidence" value="ECO:0007669"/>
    <property type="project" value="InterPro"/>
</dbReference>
<dbReference type="InterPro" id="IPR011249">
    <property type="entry name" value="Metalloenz_LuxS/M16"/>
</dbReference>
<dbReference type="SUPFAM" id="SSF63411">
    <property type="entry name" value="LuxS/MPP-like metallohydrolase"/>
    <property type="match status" value="4"/>
</dbReference>